<dbReference type="OrthoDB" id="193860at2759"/>
<sequence length="260" mass="29363">MTDDLNEELISKTDHSLVVVQTQVDGQKIVVKRSLLVTDTTRERWKSEVETLRLASGHPNVIALLDYDSDLLSLSFKYEHGSSLDQLVDSDQQCQLDSSSVGNLELQTVDALAFLHERSIIHDDIKPQNILWSTQTRKATLIDFGAAMLPPWTFTASGTPNYVSPEFWNRQKDPKNDVWALGITLLFGYRHVPLPDGEWILPHTFEPGPARDGLQSWFNHVAEVRSRAAENGHEVVAWMLEPDIEARPTSKEILARLKKA</sequence>
<gene>
    <name evidence="6" type="ORF">BD324DRAFT_429065</name>
</gene>
<keyword evidence="3 6" id="KW-0418">Kinase</keyword>
<evidence type="ECO:0000313" key="7">
    <source>
        <dbReference type="Proteomes" id="UP000193218"/>
    </source>
</evidence>
<keyword evidence="2" id="KW-0547">Nucleotide-binding</keyword>
<dbReference type="AlphaFoldDB" id="A0A1Y1UHZ5"/>
<organism evidence="6 7">
    <name type="scientific">Kockovaella imperatae</name>
    <dbReference type="NCBI Taxonomy" id="4999"/>
    <lineage>
        <taxon>Eukaryota</taxon>
        <taxon>Fungi</taxon>
        <taxon>Dikarya</taxon>
        <taxon>Basidiomycota</taxon>
        <taxon>Agaricomycotina</taxon>
        <taxon>Tremellomycetes</taxon>
        <taxon>Tremellales</taxon>
        <taxon>Cuniculitremaceae</taxon>
        <taxon>Kockovaella</taxon>
    </lineage>
</organism>
<accession>A0A1Y1UHZ5</accession>
<dbReference type="GeneID" id="33554573"/>
<evidence type="ECO:0000313" key="6">
    <source>
        <dbReference type="EMBL" id="ORX37157.1"/>
    </source>
</evidence>
<evidence type="ECO:0000259" key="5">
    <source>
        <dbReference type="PROSITE" id="PS50011"/>
    </source>
</evidence>
<dbReference type="EMBL" id="NBSH01000006">
    <property type="protein sequence ID" value="ORX37157.1"/>
    <property type="molecule type" value="Genomic_DNA"/>
</dbReference>
<dbReference type="GO" id="GO:0005634">
    <property type="term" value="C:nucleus"/>
    <property type="evidence" value="ECO:0007669"/>
    <property type="project" value="TreeGrafter"/>
</dbReference>
<proteinExistence type="predicted"/>
<dbReference type="Proteomes" id="UP000193218">
    <property type="component" value="Unassembled WGS sequence"/>
</dbReference>
<keyword evidence="4" id="KW-0067">ATP-binding</keyword>
<dbReference type="InterPro" id="IPR050339">
    <property type="entry name" value="CC_SR_Kinase"/>
</dbReference>
<dbReference type="SUPFAM" id="SSF56112">
    <property type="entry name" value="Protein kinase-like (PK-like)"/>
    <property type="match status" value="1"/>
</dbReference>
<dbReference type="Pfam" id="PF00069">
    <property type="entry name" value="Pkinase"/>
    <property type="match status" value="1"/>
</dbReference>
<dbReference type="STRING" id="4999.A0A1Y1UHZ5"/>
<evidence type="ECO:0000256" key="3">
    <source>
        <dbReference type="ARBA" id="ARBA00022777"/>
    </source>
</evidence>
<dbReference type="InterPro" id="IPR000719">
    <property type="entry name" value="Prot_kinase_dom"/>
</dbReference>
<dbReference type="GO" id="GO:0004672">
    <property type="term" value="F:protein kinase activity"/>
    <property type="evidence" value="ECO:0007669"/>
    <property type="project" value="InterPro"/>
</dbReference>
<dbReference type="Gene3D" id="1.10.510.10">
    <property type="entry name" value="Transferase(Phosphotransferase) domain 1"/>
    <property type="match status" value="1"/>
</dbReference>
<evidence type="ECO:0000256" key="4">
    <source>
        <dbReference type="ARBA" id="ARBA00022840"/>
    </source>
</evidence>
<comment type="caution">
    <text evidence="6">The sequence shown here is derived from an EMBL/GenBank/DDBJ whole genome shotgun (WGS) entry which is preliminary data.</text>
</comment>
<dbReference type="PROSITE" id="PS50011">
    <property type="entry name" value="PROTEIN_KINASE_DOM"/>
    <property type="match status" value="1"/>
</dbReference>
<evidence type="ECO:0000256" key="2">
    <source>
        <dbReference type="ARBA" id="ARBA00022741"/>
    </source>
</evidence>
<protein>
    <submittedName>
        <fullName evidence="6">Kinase-like domain-containing protein</fullName>
    </submittedName>
</protein>
<keyword evidence="7" id="KW-1185">Reference proteome</keyword>
<dbReference type="GO" id="GO:0005737">
    <property type="term" value="C:cytoplasm"/>
    <property type="evidence" value="ECO:0007669"/>
    <property type="project" value="TreeGrafter"/>
</dbReference>
<reference evidence="6 7" key="1">
    <citation type="submission" date="2017-03" db="EMBL/GenBank/DDBJ databases">
        <title>Widespread Adenine N6-methylation of Active Genes in Fungi.</title>
        <authorList>
            <consortium name="DOE Joint Genome Institute"/>
            <person name="Mondo S.J."/>
            <person name="Dannebaum R.O."/>
            <person name="Kuo R.C."/>
            <person name="Louie K.B."/>
            <person name="Bewick A.J."/>
            <person name="Labutti K."/>
            <person name="Haridas S."/>
            <person name="Kuo A."/>
            <person name="Salamov A."/>
            <person name="Ahrendt S.R."/>
            <person name="Lau R."/>
            <person name="Bowen B.P."/>
            <person name="Lipzen A."/>
            <person name="Sullivan W."/>
            <person name="Andreopoulos W.B."/>
            <person name="Clum A."/>
            <person name="Lindquist E."/>
            <person name="Daum C."/>
            <person name="Northen T.R."/>
            <person name="Ramamoorthy G."/>
            <person name="Schmitz R.J."/>
            <person name="Gryganskyi A."/>
            <person name="Culley D."/>
            <person name="Magnuson J."/>
            <person name="James T.Y."/>
            <person name="O'Malley M.A."/>
            <person name="Stajich J.E."/>
            <person name="Spatafora J.W."/>
            <person name="Visel A."/>
            <person name="Grigoriev I.V."/>
        </authorList>
    </citation>
    <scope>NUCLEOTIDE SEQUENCE [LARGE SCALE GENOMIC DNA]</scope>
    <source>
        <strain evidence="6 7">NRRL Y-17943</strain>
    </source>
</reference>
<name>A0A1Y1UHZ5_9TREE</name>
<dbReference type="InterPro" id="IPR011009">
    <property type="entry name" value="Kinase-like_dom_sf"/>
</dbReference>
<dbReference type="RefSeq" id="XP_021871195.1">
    <property type="nucleotide sequence ID" value="XM_022012765.1"/>
</dbReference>
<dbReference type="SMART" id="SM00220">
    <property type="entry name" value="S_TKc"/>
    <property type="match status" value="1"/>
</dbReference>
<evidence type="ECO:0000256" key="1">
    <source>
        <dbReference type="ARBA" id="ARBA00022679"/>
    </source>
</evidence>
<dbReference type="GO" id="GO:0005524">
    <property type="term" value="F:ATP binding"/>
    <property type="evidence" value="ECO:0007669"/>
    <property type="project" value="UniProtKB-KW"/>
</dbReference>
<feature type="domain" description="Protein kinase" evidence="5">
    <location>
        <begin position="1"/>
        <end position="260"/>
    </location>
</feature>
<keyword evidence="1" id="KW-0808">Transferase</keyword>
<dbReference type="PANTHER" id="PTHR11042">
    <property type="entry name" value="EUKARYOTIC TRANSLATION INITIATION FACTOR 2-ALPHA KINASE EIF2-ALPHA KINASE -RELATED"/>
    <property type="match status" value="1"/>
</dbReference>
<dbReference type="InParanoid" id="A0A1Y1UHZ5"/>